<dbReference type="RefSeq" id="WP_262685295.1">
    <property type="nucleotide sequence ID" value="NZ_JAOQIO010000077.1"/>
</dbReference>
<reference evidence="1 2" key="1">
    <citation type="submission" date="2022-09" db="EMBL/GenBank/DDBJ databases">
        <authorList>
            <person name="Han X.L."/>
            <person name="Wang Q."/>
            <person name="Lu T."/>
        </authorList>
    </citation>
    <scope>NUCLEOTIDE SEQUENCE [LARGE SCALE GENOMIC DNA]</scope>
    <source>
        <strain evidence="1 2">WQ 127069</strain>
    </source>
</reference>
<sequence>MTDESFLKDAQIVFERTIYNDSQQDIEMLRNNMILLYKHGLEKVNRKLIENCRSSSRNIWDFMVEHNLAIEIIKTIDQMTTIEYEPDYLDGTVDFVLSRGKTEYYLQVKNLSDSERQNRRKKTVETIKKELMEIKVGKFISIQFSEDFNEADVQPFIENIKQRNYFQDKVKNYYSKEKIVKASFSFHSPNISIFEHLKIGTTSDMAMVNVTGEDRKQIYNSLLKAAKSFTWKASAAKLNFIVMEADNHYDIDISESVFGIERFQHYSNGKRSWNRDESGFFYNEYKNEVIGVIALRRREESPVSSYSKTLFINELFLEQVSQIKSIFNIDRCFRYNQLPEH</sequence>
<gene>
    <name evidence="1" type="ORF">OB236_18385</name>
</gene>
<evidence type="ECO:0008006" key="3">
    <source>
        <dbReference type="Google" id="ProtNLM"/>
    </source>
</evidence>
<keyword evidence="2" id="KW-1185">Reference proteome</keyword>
<evidence type="ECO:0000313" key="2">
    <source>
        <dbReference type="Proteomes" id="UP001652445"/>
    </source>
</evidence>
<comment type="caution">
    <text evidence="1">The sequence shown here is derived from an EMBL/GenBank/DDBJ whole genome shotgun (WGS) entry which is preliminary data.</text>
</comment>
<evidence type="ECO:0000313" key="1">
    <source>
        <dbReference type="EMBL" id="MCU6794074.1"/>
    </source>
</evidence>
<protein>
    <recommendedName>
        <fullName evidence="3">DUF4263 domain-containing protein</fullName>
    </recommendedName>
</protein>
<organism evidence="1 2">
    <name type="scientific">Paenibacillus baimaensis</name>
    <dbReference type="NCBI Taxonomy" id="2982185"/>
    <lineage>
        <taxon>Bacteria</taxon>
        <taxon>Bacillati</taxon>
        <taxon>Bacillota</taxon>
        <taxon>Bacilli</taxon>
        <taxon>Bacillales</taxon>
        <taxon>Paenibacillaceae</taxon>
        <taxon>Paenibacillus</taxon>
    </lineage>
</organism>
<proteinExistence type="predicted"/>
<dbReference type="EMBL" id="JAOQIO010000077">
    <property type="protein sequence ID" value="MCU6794074.1"/>
    <property type="molecule type" value="Genomic_DNA"/>
</dbReference>
<accession>A0ABT2UHF5</accession>
<dbReference type="Proteomes" id="UP001652445">
    <property type="component" value="Unassembled WGS sequence"/>
</dbReference>
<name>A0ABT2UHF5_9BACL</name>